<dbReference type="AlphaFoldDB" id="A0A4S8RFP0"/>
<dbReference type="RefSeq" id="WP_136567538.1">
    <property type="nucleotide sequence ID" value="NZ_SNTZ01000016.1"/>
</dbReference>
<dbReference type="GO" id="GO:0008168">
    <property type="term" value="F:methyltransferase activity"/>
    <property type="evidence" value="ECO:0007669"/>
    <property type="project" value="UniProtKB-KW"/>
</dbReference>
<organism evidence="2 3">
    <name type="scientific">Flagellimonas alvinocaridis</name>
    <dbReference type="NCBI Taxonomy" id="2530200"/>
    <lineage>
        <taxon>Bacteria</taxon>
        <taxon>Pseudomonadati</taxon>
        <taxon>Bacteroidota</taxon>
        <taxon>Flavobacteriia</taxon>
        <taxon>Flavobacteriales</taxon>
        <taxon>Flavobacteriaceae</taxon>
        <taxon>Flagellimonas</taxon>
    </lineage>
</organism>
<proteinExistence type="predicted"/>
<dbReference type="GO" id="GO:0032259">
    <property type="term" value="P:methylation"/>
    <property type="evidence" value="ECO:0007669"/>
    <property type="project" value="UniProtKB-KW"/>
</dbReference>
<dbReference type="EMBL" id="SNTZ01000016">
    <property type="protein sequence ID" value="THV57097.1"/>
    <property type="molecule type" value="Genomic_DNA"/>
</dbReference>
<dbReference type="PANTHER" id="PTHR43861">
    <property type="entry name" value="TRANS-ACONITATE 2-METHYLTRANSFERASE-RELATED"/>
    <property type="match status" value="1"/>
</dbReference>
<protein>
    <submittedName>
        <fullName evidence="2">Class I SAM-dependent methyltransferase</fullName>
    </submittedName>
</protein>
<keyword evidence="2" id="KW-0489">Methyltransferase</keyword>
<feature type="domain" description="Methyltransferase" evidence="1">
    <location>
        <begin position="50"/>
        <end position="188"/>
    </location>
</feature>
<reference evidence="2 3" key="1">
    <citation type="submission" date="2019-03" db="EMBL/GenBank/DDBJ databases">
        <title>Muricauda SCR12 sp.nov, a marine bacterium isolated from Pacific Ocean:the Okinawa trough.</title>
        <authorList>
            <person name="Liu L."/>
        </authorList>
    </citation>
    <scope>NUCLEOTIDE SEQUENCE [LARGE SCALE GENOMIC DNA]</scope>
    <source>
        <strain evidence="2 3">SCR12</strain>
    </source>
</reference>
<dbReference type="SUPFAM" id="SSF53335">
    <property type="entry name" value="S-adenosyl-L-methionine-dependent methyltransferases"/>
    <property type="match status" value="1"/>
</dbReference>
<evidence type="ECO:0000313" key="3">
    <source>
        <dbReference type="Proteomes" id="UP000310406"/>
    </source>
</evidence>
<sequence length="219" mass="25486">MIKESTRSLYLLLLISFPLMVFGQYTETDWKERDLWMKTEFLLKMVGVEQGDRVADIGCHEGYLSIHLAKKVSEGGRVYAVDVRSDRLEKLRENAHKRSLGNIVTILGDYDDPKLPQRELDFVFIMDTYHEMDAHKEILQHVKNALKPGGKVMILEKLKEWVRDTSRETQVASHSLAPNYVREELKQAGFTIVSEIDDHGKWERENDKQMWVIVAQKPE</sequence>
<dbReference type="Proteomes" id="UP000310406">
    <property type="component" value="Unassembled WGS sequence"/>
</dbReference>
<comment type="caution">
    <text evidence="2">The sequence shown here is derived from an EMBL/GenBank/DDBJ whole genome shotgun (WGS) entry which is preliminary data.</text>
</comment>
<dbReference type="InterPro" id="IPR029063">
    <property type="entry name" value="SAM-dependent_MTases_sf"/>
</dbReference>
<dbReference type="Gene3D" id="3.40.50.150">
    <property type="entry name" value="Vaccinia Virus protein VP39"/>
    <property type="match status" value="1"/>
</dbReference>
<keyword evidence="3" id="KW-1185">Reference proteome</keyword>
<dbReference type="OrthoDB" id="9784101at2"/>
<gene>
    <name evidence="2" type="ORF">EZV76_15890</name>
</gene>
<dbReference type="InterPro" id="IPR025714">
    <property type="entry name" value="Methyltranfer_dom"/>
</dbReference>
<accession>A0A4S8RFP0</accession>
<keyword evidence="2" id="KW-0808">Transferase</keyword>
<evidence type="ECO:0000313" key="2">
    <source>
        <dbReference type="EMBL" id="THV57097.1"/>
    </source>
</evidence>
<dbReference type="Pfam" id="PF13847">
    <property type="entry name" value="Methyltransf_31"/>
    <property type="match status" value="1"/>
</dbReference>
<evidence type="ECO:0000259" key="1">
    <source>
        <dbReference type="Pfam" id="PF13847"/>
    </source>
</evidence>
<dbReference type="CDD" id="cd02440">
    <property type="entry name" value="AdoMet_MTases"/>
    <property type="match status" value="1"/>
</dbReference>
<name>A0A4S8RFP0_9FLAO</name>